<name>A0ABS8VBH9_DATST</name>
<evidence type="ECO:0000256" key="5">
    <source>
        <dbReference type="ARBA" id="ARBA00023242"/>
    </source>
</evidence>
<evidence type="ECO:0000313" key="9">
    <source>
        <dbReference type="Proteomes" id="UP000823775"/>
    </source>
</evidence>
<feature type="region of interest" description="Disordered" evidence="7">
    <location>
        <begin position="55"/>
        <end position="91"/>
    </location>
</feature>
<evidence type="ECO:0000256" key="2">
    <source>
        <dbReference type="ARBA" id="ARBA00023015"/>
    </source>
</evidence>
<evidence type="ECO:0000313" key="8">
    <source>
        <dbReference type="EMBL" id="MCD9643320.1"/>
    </source>
</evidence>
<keyword evidence="2 6" id="KW-0805">Transcription regulation</keyword>
<comment type="subunit">
    <text evidence="6">Heterotrimer.</text>
</comment>
<dbReference type="Gene3D" id="6.10.250.2430">
    <property type="match status" value="1"/>
</dbReference>
<evidence type="ECO:0000256" key="4">
    <source>
        <dbReference type="ARBA" id="ARBA00023163"/>
    </source>
</evidence>
<dbReference type="SMART" id="SM00521">
    <property type="entry name" value="CBF"/>
    <property type="match status" value="1"/>
</dbReference>
<comment type="function">
    <text evidence="6">Component of the sequence-specific heterotrimeric transcription factor (NF-Y) which specifically recognizes a 5'-CCAAT-3' box motif found in the promoters of its target genes.</text>
</comment>
<comment type="caution">
    <text evidence="8">The sequence shown here is derived from an EMBL/GenBank/DDBJ whole genome shotgun (WGS) entry which is preliminary data.</text>
</comment>
<dbReference type="InterPro" id="IPR001289">
    <property type="entry name" value="NFYA"/>
</dbReference>
<evidence type="ECO:0000256" key="7">
    <source>
        <dbReference type="SAM" id="MobiDB-lite"/>
    </source>
</evidence>
<dbReference type="Proteomes" id="UP000823775">
    <property type="component" value="Unassembled WGS sequence"/>
</dbReference>
<evidence type="ECO:0000256" key="3">
    <source>
        <dbReference type="ARBA" id="ARBA00023125"/>
    </source>
</evidence>
<comment type="similarity">
    <text evidence="6">Belongs to the NFYA/HAP2 subunit family.</text>
</comment>
<keyword evidence="3 6" id="KW-0238">DNA-binding</keyword>
<protein>
    <recommendedName>
        <fullName evidence="6">Nuclear transcription factor Y subunit</fullName>
    </recommendedName>
</protein>
<keyword evidence="5 6" id="KW-0539">Nucleus</keyword>
<dbReference type="Pfam" id="PF02045">
    <property type="entry name" value="CBFB_NFYA"/>
    <property type="match status" value="1"/>
</dbReference>
<feature type="compositionally biased region" description="Basic residues" evidence="7">
    <location>
        <begin position="56"/>
        <end position="66"/>
    </location>
</feature>
<dbReference type="PROSITE" id="PS51152">
    <property type="entry name" value="NFYA_HAP2_2"/>
    <property type="match status" value="1"/>
</dbReference>
<dbReference type="PANTHER" id="PTHR12632">
    <property type="entry name" value="TRANSCRIPTION FACTOR NF-Y ALPHA-RELATED"/>
    <property type="match status" value="1"/>
</dbReference>
<proteinExistence type="inferred from homology"/>
<reference evidence="8 9" key="1">
    <citation type="journal article" date="2021" name="BMC Genomics">
        <title>Datura genome reveals duplications of psychoactive alkaloid biosynthetic genes and high mutation rate following tissue culture.</title>
        <authorList>
            <person name="Rajewski A."/>
            <person name="Carter-House D."/>
            <person name="Stajich J."/>
            <person name="Litt A."/>
        </authorList>
    </citation>
    <scope>NUCLEOTIDE SEQUENCE [LARGE SCALE GENOMIC DNA]</scope>
    <source>
        <strain evidence="8">AR-01</strain>
    </source>
</reference>
<gene>
    <name evidence="8" type="ORF">HAX54_030667</name>
</gene>
<evidence type="ECO:0000256" key="6">
    <source>
        <dbReference type="RuleBase" id="RU367155"/>
    </source>
</evidence>
<accession>A0ABS8VBH9</accession>
<organism evidence="8 9">
    <name type="scientific">Datura stramonium</name>
    <name type="common">Jimsonweed</name>
    <name type="synonym">Common thornapple</name>
    <dbReference type="NCBI Taxonomy" id="4076"/>
    <lineage>
        <taxon>Eukaryota</taxon>
        <taxon>Viridiplantae</taxon>
        <taxon>Streptophyta</taxon>
        <taxon>Embryophyta</taxon>
        <taxon>Tracheophyta</taxon>
        <taxon>Spermatophyta</taxon>
        <taxon>Magnoliopsida</taxon>
        <taxon>eudicotyledons</taxon>
        <taxon>Gunneridae</taxon>
        <taxon>Pentapetalae</taxon>
        <taxon>asterids</taxon>
        <taxon>lamiids</taxon>
        <taxon>Solanales</taxon>
        <taxon>Solanaceae</taxon>
        <taxon>Solanoideae</taxon>
        <taxon>Datureae</taxon>
        <taxon>Datura</taxon>
    </lineage>
</organism>
<keyword evidence="4 6" id="KW-0804">Transcription</keyword>
<comment type="subcellular location">
    <subcellularLocation>
        <location evidence="1 6">Nucleus</location>
    </subcellularLocation>
</comment>
<keyword evidence="9" id="KW-1185">Reference proteome</keyword>
<sequence length="262" mass="29749">MVGATSTRVALPLECTESLPHFVDKTIQCYPQSDKSVPSWRLKIACQRQKPYLHESRHRHAMKRARGSGGRFLNTKNHSEGGSWGTSTQSGSGVTSIFSGDDMFQQHSESLAPFHMGGAAQLHYNCILVGAHKWIIGSSSLAMLLFHFQKSFQHFFPELWCDMGGGDESWKLPKAIEFGSGDRTAAEEGGATKIPLINLGKENGGKFEMRRRHRWTLQLENRYVNLHGFFNGVTSTKSRPIVQYRKRKMLRDLRHRRSDMQR</sequence>
<dbReference type="EMBL" id="JACEIK010003858">
    <property type="protein sequence ID" value="MCD9643320.1"/>
    <property type="molecule type" value="Genomic_DNA"/>
</dbReference>
<evidence type="ECO:0000256" key="1">
    <source>
        <dbReference type="ARBA" id="ARBA00004123"/>
    </source>
</evidence>